<sequence>MIDLGPHPSTGSVEITPLICSQQTLCNDFSPPPLMHFEEMLLVGVVVKVIALEEEEEDDDDGVELLEKEVEIEVEAMVVPVAAAICR</sequence>
<proteinExistence type="predicted"/>
<evidence type="ECO:0000313" key="2">
    <source>
        <dbReference type="Proteomes" id="UP000091820"/>
    </source>
</evidence>
<evidence type="ECO:0000313" key="1">
    <source>
        <dbReference type="EnsemblMetazoa" id="GBRI016641-PA"/>
    </source>
</evidence>
<accession>A0A1A9WEG5</accession>
<keyword evidence="2" id="KW-1185">Reference proteome</keyword>
<reference evidence="1" key="2">
    <citation type="submission" date="2020-05" db="UniProtKB">
        <authorList>
            <consortium name="EnsemblMetazoa"/>
        </authorList>
    </citation>
    <scope>IDENTIFICATION</scope>
    <source>
        <strain evidence="1">IAEA</strain>
    </source>
</reference>
<protein>
    <submittedName>
        <fullName evidence="1">Uncharacterized protein</fullName>
    </submittedName>
</protein>
<name>A0A1A9WEG5_9MUSC</name>
<reference evidence="2" key="1">
    <citation type="submission" date="2014-03" db="EMBL/GenBank/DDBJ databases">
        <authorList>
            <person name="Aksoy S."/>
            <person name="Warren W."/>
            <person name="Wilson R.K."/>
        </authorList>
    </citation>
    <scope>NUCLEOTIDE SEQUENCE [LARGE SCALE GENOMIC DNA]</scope>
    <source>
        <strain evidence="2">IAEA</strain>
    </source>
</reference>
<dbReference type="VEuPathDB" id="VectorBase:GBRI016641"/>
<organism evidence="1 2">
    <name type="scientific">Glossina brevipalpis</name>
    <dbReference type="NCBI Taxonomy" id="37001"/>
    <lineage>
        <taxon>Eukaryota</taxon>
        <taxon>Metazoa</taxon>
        <taxon>Ecdysozoa</taxon>
        <taxon>Arthropoda</taxon>
        <taxon>Hexapoda</taxon>
        <taxon>Insecta</taxon>
        <taxon>Pterygota</taxon>
        <taxon>Neoptera</taxon>
        <taxon>Endopterygota</taxon>
        <taxon>Diptera</taxon>
        <taxon>Brachycera</taxon>
        <taxon>Muscomorpha</taxon>
        <taxon>Hippoboscoidea</taxon>
        <taxon>Glossinidae</taxon>
        <taxon>Glossina</taxon>
    </lineage>
</organism>
<dbReference type="EnsemblMetazoa" id="GBRI016641-RA">
    <property type="protein sequence ID" value="GBRI016641-PA"/>
    <property type="gene ID" value="GBRI016641"/>
</dbReference>
<dbReference type="AlphaFoldDB" id="A0A1A9WEG5"/>
<dbReference type="Proteomes" id="UP000091820">
    <property type="component" value="Unassembled WGS sequence"/>
</dbReference>